<protein>
    <recommendedName>
        <fullName evidence="2">SCP2 domain-containing protein</fullName>
    </recommendedName>
</protein>
<dbReference type="RefSeq" id="WP_345629125.1">
    <property type="nucleotide sequence ID" value="NZ_BAABJQ010000006.1"/>
</dbReference>
<gene>
    <name evidence="3" type="ORF">GCM10023322_25260</name>
</gene>
<accession>A0ABP9RS05</accession>
<feature type="compositionally biased region" description="Polar residues" evidence="1">
    <location>
        <begin position="112"/>
        <end position="127"/>
    </location>
</feature>
<reference evidence="4" key="1">
    <citation type="journal article" date="2019" name="Int. J. Syst. Evol. Microbiol.">
        <title>The Global Catalogue of Microorganisms (GCM) 10K type strain sequencing project: providing services to taxonomists for standard genome sequencing and annotation.</title>
        <authorList>
            <consortium name="The Broad Institute Genomics Platform"/>
            <consortium name="The Broad Institute Genome Sequencing Center for Infectious Disease"/>
            <person name="Wu L."/>
            <person name="Ma J."/>
        </authorList>
    </citation>
    <scope>NUCLEOTIDE SEQUENCE [LARGE SCALE GENOMIC DNA]</scope>
    <source>
        <strain evidence="4">JCM 18304</strain>
    </source>
</reference>
<keyword evidence="4" id="KW-1185">Reference proteome</keyword>
<dbReference type="SUPFAM" id="SSF55718">
    <property type="entry name" value="SCP-like"/>
    <property type="match status" value="1"/>
</dbReference>
<dbReference type="Proteomes" id="UP001501570">
    <property type="component" value="Unassembled WGS sequence"/>
</dbReference>
<dbReference type="Gene3D" id="3.30.1050.10">
    <property type="entry name" value="SCP2 sterol-binding domain"/>
    <property type="match status" value="1"/>
</dbReference>
<evidence type="ECO:0000313" key="3">
    <source>
        <dbReference type="EMBL" id="GAA5184226.1"/>
    </source>
</evidence>
<proteinExistence type="predicted"/>
<comment type="caution">
    <text evidence="3">The sequence shown here is derived from an EMBL/GenBank/DDBJ whole genome shotgun (WGS) entry which is preliminary data.</text>
</comment>
<evidence type="ECO:0000259" key="2">
    <source>
        <dbReference type="Pfam" id="PF02036"/>
    </source>
</evidence>
<dbReference type="InterPro" id="IPR003033">
    <property type="entry name" value="SCP2_sterol-bd_dom"/>
</dbReference>
<evidence type="ECO:0000313" key="4">
    <source>
        <dbReference type="Proteomes" id="UP001501570"/>
    </source>
</evidence>
<name>A0ABP9RS05_9ACTN</name>
<feature type="compositionally biased region" description="Polar residues" evidence="1">
    <location>
        <begin position="138"/>
        <end position="147"/>
    </location>
</feature>
<evidence type="ECO:0000256" key="1">
    <source>
        <dbReference type="SAM" id="MobiDB-lite"/>
    </source>
</evidence>
<dbReference type="InterPro" id="IPR036527">
    <property type="entry name" value="SCP2_sterol-bd_dom_sf"/>
</dbReference>
<feature type="region of interest" description="Disordered" evidence="1">
    <location>
        <begin position="110"/>
        <end position="158"/>
    </location>
</feature>
<organism evidence="3 4">
    <name type="scientific">Rugosimonospora acidiphila</name>
    <dbReference type="NCBI Taxonomy" id="556531"/>
    <lineage>
        <taxon>Bacteria</taxon>
        <taxon>Bacillati</taxon>
        <taxon>Actinomycetota</taxon>
        <taxon>Actinomycetes</taxon>
        <taxon>Micromonosporales</taxon>
        <taxon>Micromonosporaceae</taxon>
        <taxon>Rugosimonospora</taxon>
    </lineage>
</organism>
<dbReference type="Pfam" id="PF02036">
    <property type="entry name" value="SCP2"/>
    <property type="match status" value="1"/>
</dbReference>
<dbReference type="PANTHER" id="PTHR10094:SF25">
    <property type="entry name" value="SCP2 STEROL-BINDING DOMAIN-CONTAINING PROTEIN 1"/>
    <property type="match status" value="1"/>
</dbReference>
<feature type="domain" description="SCP2" evidence="2">
    <location>
        <begin position="16"/>
        <end position="105"/>
    </location>
</feature>
<sequence>MTSATEAFFDGLARRRHEPLLEKVSGCLRVDLDHGKSVDHWYVNINKGDVVVGHDGGEPDTVFYAPARVFEKLASGEMNAMSALLRGEAATTGDLELAVLLQRLLPGPPTSTGPNNLARSAAANPNNVRPGAPRISAGFSTSGTLTVDPSAARAGERR</sequence>
<dbReference type="PANTHER" id="PTHR10094">
    <property type="entry name" value="STEROL CARRIER PROTEIN 2 SCP-2 FAMILY PROTEIN"/>
    <property type="match status" value="1"/>
</dbReference>
<dbReference type="EMBL" id="BAABJQ010000006">
    <property type="protein sequence ID" value="GAA5184226.1"/>
    <property type="molecule type" value="Genomic_DNA"/>
</dbReference>